<accession>A0A6N1X4U7</accession>
<dbReference type="Proteomes" id="UP000509579">
    <property type="component" value="Chromosome"/>
</dbReference>
<proteinExistence type="predicted"/>
<dbReference type="AlphaFoldDB" id="A0A6N1X4U7"/>
<evidence type="ECO:0000313" key="1">
    <source>
        <dbReference type="EMBL" id="QKV54371.1"/>
    </source>
</evidence>
<dbReference type="KEGG" id="aant:HUK68_16455"/>
<gene>
    <name evidence="1" type="ORF">HUK68_16455</name>
</gene>
<evidence type="ECO:0000313" key="2">
    <source>
        <dbReference type="Proteomes" id="UP000509579"/>
    </source>
</evidence>
<keyword evidence="2" id="KW-1185">Reference proteome</keyword>
<organism evidence="1 2">
    <name type="scientific">Comamonas antarctica</name>
    <dbReference type="NCBI Taxonomy" id="2743470"/>
    <lineage>
        <taxon>Bacteria</taxon>
        <taxon>Pseudomonadati</taxon>
        <taxon>Pseudomonadota</taxon>
        <taxon>Betaproteobacteria</taxon>
        <taxon>Burkholderiales</taxon>
        <taxon>Comamonadaceae</taxon>
        <taxon>Comamonas</taxon>
    </lineage>
</organism>
<name>A0A6N1X4U7_9BURK</name>
<dbReference type="EMBL" id="CP054840">
    <property type="protein sequence ID" value="QKV54371.1"/>
    <property type="molecule type" value="Genomic_DNA"/>
</dbReference>
<dbReference type="RefSeq" id="WP_175505171.1">
    <property type="nucleotide sequence ID" value="NZ_CP054840.1"/>
</dbReference>
<dbReference type="Gene3D" id="1.20.5.420">
    <property type="entry name" value="Immunoglobulin FC, subunit C"/>
    <property type="match status" value="1"/>
</dbReference>
<sequence>MKLLLPDPAVQQPEALSPLEQGLRGDAAPQVRAQAQARLAELEQRTRAAIAAGVLPGRYRELTALLDACTAAQDVLAEKPSMGANVRLA</sequence>
<reference evidence="1 2" key="1">
    <citation type="submission" date="2020-06" db="EMBL/GenBank/DDBJ databases">
        <title>Acidovorax antarctica sp. nov., isolated from Corinth ice sheet soil, Antarctic Fields Peninsula.</title>
        <authorList>
            <person name="Xu Q."/>
            <person name="Peng F."/>
        </authorList>
    </citation>
    <scope>NUCLEOTIDE SEQUENCE [LARGE SCALE GENOMIC DNA]</scope>
    <source>
        <strain evidence="1 2">16-35-5</strain>
    </source>
</reference>
<protein>
    <submittedName>
        <fullName evidence="1">Uncharacterized protein</fullName>
    </submittedName>
</protein>